<dbReference type="EMBL" id="LAZR01022917">
    <property type="protein sequence ID" value="KKL80234.1"/>
    <property type="molecule type" value="Genomic_DNA"/>
</dbReference>
<name>A0A0F9F1K8_9ZZZZ</name>
<comment type="caution">
    <text evidence="1">The sequence shown here is derived from an EMBL/GenBank/DDBJ whole genome shotgun (WGS) entry which is preliminary data.</text>
</comment>
<proteinExistence type="predicted"/>
<organism evidence="1">
    <name type="scientific">marine sediment metagenome</name>
    <dbReference type="NCBI Taxonomy" id="412755"/>
    <lineage>
        <taxon>unclassified sequences</taxon>
        <taxon>metagenomes</taxon>
        <taxon>ecological metagenomes</taxon>
    </lineage>
</organism>
<accession>A0A0F9F1K8</accession>
<gene>
    <name evidence="1" type="ORF">LCGC14_2006820</name>
</gene>
<evidence type="ECO:0000313" key="1">
    <source>
        <dbReference type="EMBL" id="KKL80234.1"/>
    </source>
</evidence>
<feature type="non-terminal residue" evidence="1">
    <location>
        <position position="1"/>
    </location>
</feature>
<dbReference type="AlphaFoldDB" id="A0A0F9F1K8"/>
<sequence length="271" mass="30852">GIYTLAEPDSFYDTDETNLHIVEDERFVSGIVWEGAGHGWVWESGLSVPSGAIEPFRVSGVYVNSTFHAQADSGIFAHHIDYQNGRILFELPQNPDDLIQAEFTRRSVQVGFAEHKEFRSLMRESLIEFQTDQSPSSTPTREHQVWLPAIFIEVESGEQRGLQLGGGQIKTRFINLHIFADNPHDRNLLMDWLDKQSRKTFMMTDLNAVTLPFDEFGDIVSGVTNWPDMVDQHPFKKLRVVDGKMRKLDSLNTGLFRAKVTWVVEIDIGTI</sequence>
<protein>
    <submittedName>
        <fullName evidence="1">Uncharacterized protein</fullName>
    </submittedName>
</protein>
<reference evidence="1" key="1">
    <citation type="journal article" date="2015" name="Nature">
        <title>Complex archaea that bridge the gap between prokaryotes and eukaryotes.</title>
        <authorList>
            <person name="Spang A."/>
            <person name="Saw J.H."/>
            <person name="Jorgensen S.L."/>
            <person name="Zaremba-Niedzwiedzka K."/>
            <person name="Martijn J."/>
            <person name="Lind A.E."/>
            <person name="van Eijk R."/>
            <person name="Schleper C."/>
            <person name="Guy L."/>
            <person name="Ettema T.J."/>
        </authorList>
    </citation>
    <scope>NUCLEOTIDE SEQUENCE</scope>
</reference>